<evidence type="ECO:0000256" key="2">
    <source>
        <dbReference type="SAM" id="MobiDB-lite"/>
    </source>
</evidence>
<reference evidence="3" key="1">
    <citation type="submission" date="2008-10" db="EMBL/GenBank/DDBJ databases">
        <title>Complete sequence of Desulfovibrio vulgaris str. 'Miyazaki F'.</title>
        <authorList>
            <person name="Lucas S."/>
            <person name="Copeland A."/>
            <person name="Lapidus A."/>
            <person name="Glavina del Rio T."/>
            <person name="Dalin E."/>
            <person name="Tice H."/>
            <person name="Bruce D."/>
            <person name="Goodwin L."/>
            <person name="Pitluck S."/>
            <person name="Sims D."/>
            <person name="Brettin T."/>
            <person name="Detter J.C."/>
            <person name="Han C."/>
            <person name="Larimer F."/>
            <person name="Land M."/>
            <person name="Hauser L."/>
            <person name="Kyrpides N."/>
            <person name="Mikhailova N."/>
            <person name="Hazen T.C."/>
            <person name="Richardson P."/>
        </authorList>
    </citation>
    <scope>NUCLEOTIDE SEQUENCE</scope>
    <source>
        <strain evidence="3">Miyazaki F</strain>
    </source>
</reference>
<dbReference type="EMBL" id="CP001197">
    <property type="protein sequence ID" value="ACL08342.1"/>
    <property type="molecule type" value="Genomic_DNA"/>
</dbReference>
<evidence type="ECO:0000256" key="1">
    <source>
        <dbReference type="SAM" id="Coils"/>
    </source>
</evidence>
<protein>
    <recommendedName>
        <fullName evidence="4">Magnesium transporter MgtE intracellular domain-containing protein</fullName>
    </recommendedName>
</protein>
<feature type="compositionally biased region" description="Low complexity" evidence="2">
    <location>
        <begin position="141"/>
        <end position="203"/>
    </location>
</feature>
<dbReference type="AlphaFoldDB" id="B8DRQ5"/>
<dbReference type="eggNOG" id="COG3334">
    <property type="taxonomic scope" value="Bacteria"/>
</dbReference>
<evidence type="ECO:0000313" key="3">
    <source>
        <dbReference type="EMBL" id="ACL08342.1"/>
    </source>
</evidence>
<proteinExistence type="predicted"/>
<evidence type="ECO:0008006" key="4">
    <source>
        <dbReference type="Google" id="ProtNLM"/>
    </source>
</evidence>
<accession>B8DRQ5</accession>
<feature type="coiled-coil region" evidence="1">
    <location>
        <begin position="206"/>
        <end position="257"/>
    </location>
</feature>
<organism evidence="3">
    <name type="scientific">Nitratidesulfovibrio vulgaris (strain DSM 19637 / Miyazaki F)</name>
    <name type="common">Desulfovibrio vulgaris</name>
    <dbReference type="NCBI Taxonomy" id="883"/>
    <lineage>
        <taxon>Bacteria</taxon>
        <taxon>Pseudomonadati</taxon>
        <taxon>Thermodesulfobacteriota</taxon>
        <taxon>Desulfovibrionia</taxon>
        <taxon>Desulfovibrionales</taxon>
        <taxon>Desulfovibrionaceae</taxon>
        <taxon>Nitratidesulfovibrio</taxon>
    </lineage>
</organism>
<dbReference type="SUPFAM" id="SSF158791">
    <property type="entry name" value="MgtE N-terminal domain-like"/>
    <property type="match status" value="1"/>
</dbReference>
<sequence length="325" mass="33507">MTKPQRFASSLRLSRLCRWLLTAVTIKVALLVAFALEQPWPFVTDAAPTSVSGVAGVSGVSGVAAVSGAPASTQTDATARTVHALQAGQAVQSAQYGQDAESQPLAADIARAVGLTATAPASATGVNDARGRLNREGTAWAAEAQPAPGSAQSPAAPAAPAAPSSALPAAAGLPGSSTMGSGSAAPAAAQPGAQATQSTQAAPNAMDALNRKQDDLSRREQELKSLEQQVDAKLAQMQDLEARIKTMLKDAQGMKDEKLRHLVDVYTNMKAKQAAAVLETLDEKIAVRILAGMRGRQAGEILTFVQAEKAAKLSEALTRMQLPLE</sequence>
<dbReference type="HOGENOM" id="CLU_074061_0_0_7"/>
<name>B8DRQ5_NITV9</name>
<gene>
    <name evidence="3" type="ordered locus">DvMF_1394</name>
</gene>
<dbReference type="KEGG" id="dvm:DvMF_1394"/>
<dbReference type="OrthoDB" id="5297650at2"/>
<dbReference type="STRING" id="883.DvMF_1394"/>
<feature type="region of interest" description="Disordered" evidence="2">
    <location>
        <begin position="140"/>
        <end position="203"/>
    </location>
</feature>
<keyword evidence="1" id="KW-0175">Coiled coil</keyword>